<dbReference type="EMBL" id="KE525407">
    <property type="protein sequence ID" value="KFB52904.1"/>
    <property type="molecule type" value="Genomic_DNA"/>
</dbReference>
<reference evidence="2" key="2">
    <citation type="submission" date="2020-05" db="UniProtKB">
        <authorList>
            <consortium name="EnsemblMetazoa"/>
        </authorList>
    </citation>
    <scope>IDENTIFICATION</scope>
</reference>
<reference evidence="1 3" key="1">
    <citation type="journal article" date="2014" name="BMC Genomics">
        <title>Genome sequence of Anopheles sinensis provides insight into genetics basis of mosquito competence for malaria parasites.</title>
        <authorList>
            <person name="Zhou D."/>
            <person name="Zhang D."/>
            <person name="Ding G."/>
            <person name="Shi L."/>
            <person name="Hou Q."/>
            <person name="Ye Y."/>
            <person name="Xu Y."/>
            <person name="Zhou H."/>
            <person name="Xiong C."/>
            <person name="Li S."/>
            <person name="Yu J."/>
            <person name="Hong S."/>
            <person name="Yu X."/>
            <person name="Zou P."/>
            <person name="Chen C."/>
            <person name="Chang X."/>
            <person name="Wang W."/>
            <person name="Lv Y."/>
            <person name="Sun Y."/>
            <person name="Ma L."/>
            <person name="Shen B."/>
            <person name="Zhu C."/>
        </authorList>
    </citation>
    <scope>NUCLEOTIDE SEQUENCE [LARGE SCALE GENOMIC DNA]</scope>
</reference>
<accession>A0A084WRR0</accession>
<keyword evidence="3" id="KW-1185">Reference proteome</keyword>
<organism evidence="1">
    <name type="scientific">Anopheles sinensis</name>
    <name type="common">Mosquito</name>
    <dbReference type="NCBI Taxonomy" id="74873"/>
    <lineage>
        <taxon>Eukaryota</taxon>
        <taxon>Metazoa</taxon>
        <taxon>Ecdysozoa</taxon>
        <taxon>Arthropoda</taxon>
        <taxon>Hexapoda</taxon>
        <taxon>Insecta</taxon>
        <taxon>Pterygota</taxon>
        <taxon>Neoptera</taxon>
        <taxon>Endopterygota</taxon>
        <taxon>Diptera</taxon>
        <taxon>Nematocera</taxon>
        <taxon>Culicoidea</taxon>
        <taxon>Culicidae</taxon>
        <taxon>Anophelinae</taxon>
        <taxon>Anopheles</taxon>
    </lineage>
</organism>
<sequence>MNDGKRPATKIGFLLGHRSNRAHEGKPCSDPGVDLPIHVTEWNADSAGLSDSLSLRGQALREDIGLRPQNPPATVVSV</sequence>
<evidence type="ECO:0000313" key="1">
    <source>
        <dbReference type="EMBL" id="KFB52904.1"/>
    </source>
</evidence>
<evidence type="ECO:0000313" key="2">
    <source>
        <dbReference type="EnsemblMetazoa" id="ASIC021183-PA"/>
    </source>
</evidence>
<dbReference type="EMBL" id="ATLV01026176">
    <property type="status" value="NOT_ANNOTATED_CDS"/>
    <property type="molecule type" value="Genomic_DNA"/>
</dbReference>
<name>A0A084WRR0_ANOSI</name>
<protein>
    <submittedName>
        <fullName evidence="1 2">3-hydroxylacyl-ACP dehydratase</fullName>
    </submittedName>
</protein>
<dbReference type="Proteomes" id="UP000030765">
    <property type="component" value="Unassembled WGS sequence"/>
</dbReference>
<dbReference type="VEuPathDB" id="VectorBase:ASIC021183"/>
<gene>
    <name evidence="1" type="ORF">ZHAS_00021183</name>
</gene>
<dbReference type="EnsemblMetazoa" id="ASIC021183-RA">
    <property type="protein sequence ID" value="ASIC021183-PA"/>
    <property type="gene ID" value="ASIC021183"/>
</dbReference>
<proteinExistence type="predicted"/>
<evidence type="ECO:0000313" key="3">
    <source>
        <dbReference type="Proteomes" id="UP000030765"/>
    </source>
</evidence>
<dbReference type="AlphaFoldDB" id="A0A084WRR0"/>